<dbReference type="CDD" id="cd06558">
    <property type="entry name" value="crotonase-like"/>
    <property type="match status" value="1"/>
</dbReference>
<dbReference type="OrthoDB" id="9807606at2"/>
<comment type="similarity">
    <text evidence="2">Belongs to the enoyl-CoA hydratase/isomerase family.</text>
</comment>
<accession>A0A2N5WYF9</accession>
<name>A0A2N5WYF9_9GAMM</name>
<dbReference type="GO" id="GO:0016853">
    <property type="term" value="F:isomerase activity"/>
    <property type="evidence" value="ECO:0007669"/>
    <property type="project" value="UniProtKB-KW"/>
</dbReference>
<dbReference type="InterPro" id="IPR001753">
    <property type="entry name" value="Enoyl-CoA_hydra/iso"/>
</dbReference>
<evidence type="ECO:0000256" key="2">
    <source>
        <dbReference type="ARBA" id="ARBA00005254"/>
    </source>
</evidence>
<dbReference type="NCBIfam" id="NF005699">
    <property type="entry name" value="PRK07509.1"/>
    <property type="match status" value="1"/>
</dbReference>
<dbReference type="GO" id="GO:0004300">
    <property type="term" value="F:enoyl-CoA hydratase activity"/>
    <property type="evidence" value="ECO:0007669"/>
    <property type="project" value="UniProtKB-EC"/>
</dbReference>
<dbReference type="InterPro" id="IPR029045">
    <property type="entry name" value="ClpP/crotonase-like_dom_sf"/>
</dbReference>
<evidence type="ECO:0000256" key="4">
    <source>
        <dbReference type="ARBA" id="ARBA00023098"/>
    </source>
</evidence>
<dbReference type="EC" id="4.2.1.17" evidence="6"/>
<dbReference type="GO" id="GO:0006635">
    <property type="term" value="P:fatty acid beta-oxidation"/>
    <property type="evidence" value="ECO:0007669"/>
    <property type="project" value="UniProtKB-UniPathway"/>
</dbReference>
<evidence type="ECO:0000256" key="1">
    <source>
        <dbReference type="ARBA" id="ARBA00005005"/>
    </source>
</evidence>
<comment type="pathway">
    <text evidence="1">Lipid metabolism; fatty acid beta-oxidation.</text>
</comment>
<keyword evidence="7" id="KW-1185">Reference proteome</keyword>
<reference evidence="6 7" key="1">
    <citation type="submission" date="2018-01" db="EMBL/GenBank/DDBJ databases">
        <title>The draft genome sequence of Halioglobus lutimaris HF004.</title>
        <authorList>
            <person name="Du Z.-J."/>
            <person name="Shi M.-J."/>
        </authorList>
    </citation>
    <scope>NUCLEOTIDE SEQUENCE [LARGE SCALE GENOMIC DNA]</scope>
    <source>
        <strain evidence="6 7">HF004</strain>
    </source>
</reference>
<keyword evidence="5" id="KW-0413">Isomerase</keyword>
<dbReference type="Gene3D" id="3.90.226.10">
    <property type="entry name" value="2-enoyl-CoA Hydratase, Chain A, domain 1"/>
    <property type="match status" value="1"/>
</dbReference>
<dbReference type="InterPro" id="IPR014748">
    <property type="entry name" value="Enoyl-CoA_hydra_C"/>
</dbReference>
<dbReference type="EMBL" id="PKUS01000032">
    <property type="protein sequence ID" value="PLW67267.1"/>
    <property type="molecule type" value="Genomic_DNA"/>
</dbReference>
<evidence type="ECO:0000313" key="7">
    <source>
        <dbReference type="Proteomes" id="UP000235005"/>
    </source>
</evidence>
<dbReference type="Pfam" id="PF00378">
    <property type="entry name" value="ECH_1"/>
    <property type="match status" value="1"/>
</dbReference>
<comment type="caution">
    <text evidence="6">The sequence shown here is derived from an EMBL/GenBank/DDBJ whole genome shotgun (WGS) entry which is preliminary data.</text>
</comment>
<sequence>MPELVTIDIQDHVAHVRLNRAEKMNALSWGMFDAIIAAGKSVAANKDIRAVVLSGEGRGFCAGLDLENFAGGGLDGDFFGEGRGGFWPNYYQQPAYVWKAVPVPVICALHGVAYGGGLQIAMGADIRLAQPNTKLSVMEIKWGLIPDMSASQTLRDLVRLDVAKELTFTGRVVEAEEALALGLVTRLEDDPVAAALEMARDIASRSPDAIALGKYLLDNAWHGDETEGLRLEEKLQGRIIAKGNQMEAVMSAMEGREASFAQRTINSFDDIKEL</sequence>
<dbReference type="Proteomes" id="UP000235005">
    <property type="component" value="Unassembled WGS sequence"/>
</dbReference>
<proteinExistence type="inferred from homology"/>
<evidence type="ECO:0000256" key="3">
    <source>
        <dbReference type="ARBA" id="ARBA00022832"/>
    </source>
</evidence>
<keyword evidence="3" id="KW-0276">Fatty acid metabolism</keyword>
<evidence type="ECO:0000256" key="5">
    <source>
        <dbReference type="ARBA" id="ARBA00023235"/>
    </source>
</evidence>
<dbReference type="SUPFAM" id="SSF52096">
    <property type="entry name" value="ClpP/crotonase"/>
    <property type="match status" value="1"/>
</dbReference>
<gene>
    <name evidence="6" type="ORF">C0039_17655</name>
</gene>
<organism evidence="6 7">
    <name type="scientific">Pseudohalioglobus lutimaris</name>
    <dbReference type="NCBI Taxonomy" id="1737061"/>
    <lineage>
        <taxon>Bacteria</taxon>
        <taxon>Pseudomonadati</taxon>
        <taxon>Pseudomonadota</taxon>
        <taxon>Gammaproteobacteria</taxon>
        <taxon>Cellvibrionales</taxon>
        <taxon>Halieaceae</taxon>
        <taxon>Pseudohalioglobus</taxon>
    </lineage>
</organism>
<keyword evidence="4" id="KW-0443">Lipid metabolism</keyword>
<dbReference type="InterPro" id="IPR045002">
    <property type="entry name" value="Ech1-like"/>
</dbReference>
<protein>
    <submittedName>
        <fullName evidence="6">Enoyl-CoA hydratase</fullName>
        <ecNumber evidence="6">4.2.1.17</ecNumber>
    </submittedName>
</protein>
<dbReference type="PANTHER" id="PTHR43149">
    <property type="entry name" value="ENOYL-COA HYDRATASE"/>
    <property type="match status" value="1"/>
</dbReference>
<dbReference type="PANTHER" id="PTHR43149:SF1">
    <property type="entry name" value="DELTA(3,5)-DELTA(2,4)-DIENOYL-COA ISOMERASE, MITOCHONDRIAL"/>
    <property type="match status" value="1"/>
</dbReference>
<dbReference type="Gene3D" id="1.10.12.10">
    <property type="entry name" value="Lyase 2-enoyl-coa Hydratase, Chain A, domain 2"/>
    <property type="match status" value="1"/>
</dbReference>
<dbReference type="UniPathway" id="UPA00659"/>
<dbReference type="RefSeq" id="WP_076000745.1">
    <property type="nucleotide sequence ID" value="NZ_PKUS01000032.1"/>
</dbReference>
<keyword evidence="6" id="KW-0456">Lyase</keyword>
<evidence type="ECO:0000313" key="6">
    <source>
        <dbReference type="EMBL" id="PLW67267.1"/>
    </source>
</evidence>
<dbReference type="AlphaFoldDB" id="A0A2N5WYF9"/>